<evidence type="ECO:0000313" key="2">
    <source>
        <dbReference type="Proteomes" id="UP000199481"/>
    </source>
</evidence>
<proteinExistence type="predicted"/>
<organism evidence="1 2">
    <name type="scientific">Carnobacterium viridans</name>
    <dbReference type="NCBI Taxonomy" id="174587"/>
    <lineage>
        <taxon>Bacteria</taxon>
        <taxon>Bacillati</taxon>
        <taxon>Bacillota</taxon>
        <taxon>Bacilli</taxon>
        <taxon>Lactobacillales</taxon>
        <taxon>Carnobacteriaceae</taxon>
        <taxon>Carnobacterium</taxon>
    </lineage>
</organism>
<keyword evidence="2" id="KW-1185">Reference proteome</keyword>
<accession>A0A1H0XIH4</accession>
<sequence length="58" mass="6974">MLGSFFWFLTFIVSLYKANRTVIKELKSSKATKKPWVSFYNNIHGKKKKIHTKIYLHR</sequence>
<gene>
    <name evidence="1" type="ORF">SAMN04487752_0261</name>
</gene>
<dbReference type="AlphaFoldDB" id="A0A1H0XIH4"/>
<dbReference type="EMBL" id="FNJW01000005">
    <property type="protein sequence ID" value="SDQ02730.1"/>
    <property type="molecule type" value="Genomic_DNA"/>
</dbReference>
<evidence type="ECO:0000313" key="1">
    <source>
        <dbReference type="EMBL" id="SDQ02730.1"/>
    </source>
</evidence>
<reference evidence="2" key="1">
    <citation type="submission" date="2016-10" db="EMBL/GenBank/DDBJ databases">
        <authorList>
            <person name="Varghese N."/>
            <person name="Submissions S."/>
        </authorList>
    </citation>
    <scope>NUCLEOTIDE SEQUENCE [LARGE SCALE GENOMIC DNA]</scope>
    <source>
        <strain evidence="2">MPL-11</strain>
    </source>
</reference>
<name>A0A1H0XIH4_9LACT</name>
<protein>
    <submittedName>
        <fullName evidence="1">Uncharacterized protein</fullName>
    </submittedName>
</protein>
<dbReference type="Proteomes" id="UP000199481">
    <property type="component" value="Unassembled WGS sequence"/>
</dbReference>